<dbReference type="AlphaFoldDB" id="A0A067FVA4"/>
<accession>A0A067FVA4</accession>
<evidence type="ECO:0000256" key="1">
    <source>
        <dbReference type="ARBA" id="ARBA00007447"/>
    </source>
</evidence>
<evidence type="ECO:0000313" key="5">
    <source>
        <dbReference type="EMBL" id="KDO67372.1"/>
    </source>
</evidence>
<proteinExistence type="inferred from homology"/>
<dbReference type="FunFam" id="2.40.70.10:FF:000013">
    <property type="entry name" value="Aspartyl protease AED1"/>
    <property type="match status" value="1"/>
</dbReference>
<dbReference type="eggNOG" id="KOG1339">
    <property type="taxonomic scope" value="Eukaryota"/>
</dbReference>
<dbReference type="PANTHER" id="PTHR13683:SF750">
    <property type="entry name" value="ASPARTYL PROTEASE AED1"/>
    <property type="match status" value="1"/>
</dbReference>
<feature type="chain" id="PRO_5001637406" description="Peptidase A1 domain-containing protein" evidence="3">
    <location>
        <begin position="25"/>
        <end position="480"/>
    </location>
</feature>
<organism evidence="5 6">
    <name type="scientific">Citrus sinensis</name>
    <name type="common">Sweet orange</name>
    <name type="synonym">Citrus aurantium var. sinensis</name>
    <dbReference type="NCBI Taxonomy" id="2711"/>
    <lineage>
        <taxon>Eukaryota</taxon>
        <taxon>Viridiplantae</taxon>
        <taxon>Streptophyta</taxon>
        <taxon>Embryophyta</taxon>
        <taxon>Tracheophyta</taxon>
        <taxon>Spermatophyta</taxon>
        <taxon>Magnoliopsida</taxon>
        <taxon>eudicotyledons</taxon>
        <taxon>Gunneridae</taxon>
        <taxon>Pentapetalae</taxon>
        <taxon>rosids</taxon>
        <taxon>malvids</taxon>
        <taxon>Sapindales</taxon>
        <taxon>Rutaceae</taxon>
        <taxon>Aurantioideae</taxon>
        <taxon>Citrus</taxon>
    </lineage>
</organism>
<evidence type="ECO:0000313" key="6">
    <source>
        <dbReference type="Proteomes" id="UP000027120"/>
    </source>
</evidence>
<dbReference type="SUPFAM" id="SSF50630">
    <property type="entry name" value="Acid proteases"/>
    <property type="match status" value="1"/>
</dbReference>
<dbReference type="InterPro" id="IPR032861">
    <property type="entry name" value="TAXi_N"/>
</dbReference>
<dbReference type="Pfam" id="PF14543">
    <property type="entry name" value="TAXi_N"/>
    <property type="match status" value="1"/>
</dbReference>
<keyword evidence="3" id="KW-0732">Signal</keyword>
<name>A0A067FVA4_CITSI</name>
<feature type="domain" description="Peptidase A1" evidence="4">
    <location>
        <begin position="132"/>
        <end position="475"/>
    </location>
</feature>
<dbReference type="PaxDb" id="2711-XP_006483508.1"/>
<dbReference type="PANTHER" id="PTHR13683">
    <property type="entry name" value="ASPARTYL PROTEASES"/>
    <property type="match status" value="1"/>
</dbReference>
<dbReference type="InterPro" id="IPR021109">
    <property type="entry name" value="Peptidase_aspartic_dom_sf"/>
</dbReference>
<dbReference type="InterPro" id="IPR032799">
    <property type="entry name" value="TAXi_C"/>
</dbReference>
<dbReference type="InterPro" id="IPR033121">
    <property type="entry name" value="PEPTIDASE_A1"/>
</dbReference>
<reference evidence="5 6" key="1">
    <citation type="submission" date="2014-04" db="EMBL/GenBank/DDBJ databases">
        <authorList>
            <consortium name="International Citrus Genome Consortium"/>
            <person name="Gmitter F."/>
            <person name="Chen C."/>
            <person name="Farmerie W."/>
            <person name="Harkins T."/>
            <person name="Desany B."/>
            <person name="Mohiuddin M."/>
            <person name="Kodira C."/>
            <person name="Borodovsky M."/>
            <person name="Lomsadze A."/>
            <person name="Burns P."/>
            <person name="Jenkins J."/>
            <person name="Prochnik S."/>
            <person name="Shu S."/>
            <person name="Chapman J."/>
            <person name="Pitluck S."/>
            <person name="Schmutz J."/>
            <person name="Rokhsar D."/>
        </authorList>
    </citation>
    <scope>NUCLEOTIDE SEQUENCE</scope>
</reference>
<dbReference type="MEROPS" id="A01.050"/>
<dbReference type="PROSITE" id="PS51767">
    <property type="entry name" value="PEPTIDASE_A1"/>
    <property type="match status" value="1"/>
</dbReference>
<evidence type="ECO:0000259" key="4">
    <source>
        <dbReference type="PROSITE" id="PS51767"/>
    </source>
</evidence>
<dbReference type="SMR" id="A0A067FVA4"/>
<dbReference type="Gene3D" id="2.40.70.10">
    <property type="entry name" value="Acid Proteases"/>
    <property type="match status" value="2"/>
</dbReference>
<sequence>MRILFKAFLLFIWLLRSSNNGAYANDNDLSHSYIVSVSSLIPPTVCNRTRTALPQGPGKVSLEVLGRYGPCSKLNQGKSRNTPSLEEILRRDQQRLHLKNSRRLQKAIPDNFKKTKAFTFPAKTGIVAADEYYIVVAIGKPKQYVSLLLDTGSGITWTQCKPCIHCSQQRDPFFDPSKSKTFSKIPCNSTTCKILLEWFPPNGQDKCSSKECPYDIAYVDGSGETGFWATDRMTIQEVNGNGYFARYPFLLGCTDNNTGDQNGASGIMGLDRGPVSIISKTNISYFFYCLHSPYGSTGYITFGKPDTVNKKFVKYTPIVTTPEQSEFYHITLTGISVGGERLPLKASYFTKLSTEIDSGTIITRFPAPVYSALRSAFRKRMKKYKMGKGIEDLFDTCYDLSAYKTVVVPKITIHFLGGVDLELDVRGTLVVESVRQVCLGFALLPSDPNSILLGNVQQRGYEVHYDVAGRRLGFGPGNCN</sequence>
<dbReference type="EMBL" id="KK784897">
    <property type="protein sequence ID" value="KDO67372.1"/>
    <property type="molecule type" value="Genomic_DNA"/>
</dbReference>
<dbReference type="Proteomes" id="UP000027120">
    <property type="component" value="Unassembled WGS sequence"/>
</dbReference>
<dbReference type="GO" id="GO:0004190">
    <property type="term" value="F:aspartic-type endopeptidase activity"/>
    <property type="evidence" value="ECO:0007669"/>
    <property type="project" value="InterPro"/>
</dbReference>
<gene>
    <name evidence="5" type="ORF">CISIN_1g011649mg</name>
</gene>
<dbReference type="Pfam" id="PF14541">
    <property type="entry name" value="TAXi_C"/>
    <property type="match status" value="1"/>
</dbReference>
<comment type="similarity">
    <text evidence="1">Belongs to the peptidase A1 family.</text>
</comment>
<keyword evidence="6" id="KW-1185">Reference proteome</keyword>
<feature type="active site" evidence="2">
    <location>
        <position position="357"/>
    </location>
</feature>
<protein>
    <recommendedName>
        <fullName evidence="4">Peptidase A1 domain-containing protein</fullName>
    </recommendedName>
</protein>
<evidence type="ECO:0000256" key="3">
    <source>
        <dbReference type="SAM" id="SignalP"/>
    </source>
</evidence>
<feature type="active site" evidence="2">
    <location>
        <position position="150"/>
    </location>
</feature>
<dbReference type="InterPro" id="IPR001461">
    <property type="entry name" value="Aspartic_peptidase_A1"/>
</dbReference>
<feature type="signal peptide" evidence="3">
    <location>
        <begin position="1"/>
        <end position="24"/>
    </location>
</feature>
<dbReference type="GO" id="GO:0006508">
    <property type="term" value="P:proteolysis"/>
    <property type="evidence" value="ECO:0007669"/>
    <property type="project" value="InterPro"/>
</dbReference>
<evidence type="ECO:0000256" key="2">
    <source>
        <dbReference type="PIRSR" id="PIRSR601461-1"/>
    </source>
</evidence>